<dbReference type="PROSITE" id="PS00059">
    <property type="entry name" value="ADH_ZINC"/>
    <property type="match status" value="1"/>
</dbReference>
<dbReference type="RefSeq" id="WP_073019163.1">
    <property type="nucleotide sequence ID" value="NZ_FQXU01000006.1"/>
</dbReference>
<dbReference type="GO" id="GO:0008270">
    <property type="term" value="F:zinc ion binding"/>
    <property type="evidence" value="ECO:0007669"/>
    <property type="project" value="InterPro"/>
</dbReference>
<keyword evidence="3" id="KW-0560">Oxidoreductase</keyword>
<keyword evidence="1 4" id="KW-0479">Metal-binding</keyword>
<sequence>MKALTKTEKGYDKMALLDIEEPKAEKNLVKIKVEYSGICGSDLHSFKGEYGNIKTPVVLGHEFSGVVVEVGESVTKVKVGDRVTSETTFETCGECDFCKSKDYNLCSTRKGIGTQANGSFAEYVLSREESVHVLPENVSLLAASLTEPLACCVHAALEKTTINAGEVALVFGPGPIGLLLSQVVKSQGAYVILAGVTKDKERMELAKKLGIDLVVDLLQEDLDAIVMEKTNGYGANKVFDCSGVIHAVNQGLRLTKKKGDFVQVGLFAKVKNELDQEAIIQREIRYIGSRSQKPSSWITSLELLRDKKVDTETLVTKMVDLENWRDGIDAAMQGSEIKVVIKS</sequence>
<dbReference type="SUPFAM" id="SSF51735">
    <property type="entry name" value="NAD(P)-binding Rossmann-fold domains"/>
    <property type="match status" value="1"/>
</dbReference>
<keyword evidence="2 4" id="KW-0862">Zinc</keyword>
<dbReference type="InterPro" id="IPR013149">
    <property type="entry name" value="ADH-like_C"/>
</dbReference>
<dbReference type="PANTHER" id="PTHR43401:SF2">
    <property type="entry name" value="L-THREONINE 3-DEHYDROGENASE"/>
    <property type="match status" value="1"/>
</dbReference>
<dbReference type="InterPro" id="IPR050129">
    <property type="entry name" value="Zn_alcohol_dh"/>
</dbReference>
<accession>A0A1M5YIK1</accession>
<dbReference type="GO" id="GO:0016491">
    <property type="term" value="F:oxidoreductase activity"/>
    <property type="evidence" value="ECO:0007669"/>
    <property type="project" value="UniProtKB-KW"/>
</dbReference>
<protein>
    <submittedName>
        <fullName evidence="6">L-iditol 2-dehydrogenase</fullName>
    </submittedName>
</protein>
<evidence type="ECO:0000259" key="5">
    <source>
        <dbReference type="SMART" id="SM00829"/>
    </source>
</evidence>
<dbReference type="Gene3D" id="3.40.50.720">
    <property type="entry name" value="NAD(P)-binding Rossmann-like Domain"/>
    <property type="match status" value="1"/>
</dbReference>
<dbReference type="Proteomes" id="UP000184241">
    <property type="component" value="Unassembled WGS sequence"/>
</dbReference>
<gene>
    <name evidence="6" type="ORF">SAMN02745941_02035</name>
</gene>
<dbReference type="InterPro" id="IPR036291">
    <property type="entry name" value="NAD(P)-bd_dom_sf"/>
</dbReference>
<dbReference type="Pfam" id="PF08240">
    <property type="entry name" value="ADH_N"/>
    <property type="match status" value="1"/>
</dbReference>
<feature type="domain" description="Enoyl reductase (ER)" evidence="5">
    <location>
        <begin position="10"/>
        <end position="341"/>
    </location>
</feature>
<evidence type="ECO:0000313" key="6">
    <source>
        <dbReference type="EMBL" id="SHI11846.1"/>
    </source>
</evidence>
<dbReference type="Pfam" id="PF00107">
    <property type="entry name" value="ADH_zinc_N"/>
    <property type="match status" value="1"/>
</dbReference>
<evidence type="ECO:0000256" key="4">
    <source>
        <dbReference type="RuleBase" id="RU361277"/>
    </source>
</evidence>
<dbReference type="InterPro" id="IPR020843">
    <property type="entry name" value="ER"/>
</dbReference>
<dbReference type="CDD" id="cd08258">
    <property type="entry name" value="Zn_ADH4"/>
    <property type="match status" value="1"/>
</dbReference>
<evidence type="ECO:0000256" key="2">
    <source>
        <dbReference type="ARBA" id="ARBA00022833"/>
    </source>
</evidence>
<proteinExistence type="inferred from homology"/>
<dbReference type="Gene3D" id="3.90.180.10">
    <property type="entry name" value="Medium-chain alcohol dehydrogenases, catalytic domain"/>
    <property type="match status" value="1"/>
</dbReference>
<comment type="cofactor">
    <cofactor evidence="4">
        <name>Zn(2+)</name>
        <dbReference type="ChEBI" id="CHEBI:29105"/>
    </cofactor>
</comment>
<name>A0A1M5YIK1_9CLOT</name>
<dbReference type="EMBL" id="FQXU01000006">
    <property type="protein sequence ID" value="SHI11846.1"/>
    <property type="molecule type" value="Genomic_DNA"/>
</dbReference>
<evidence type="ECO:0000313" key="7">
    <source>
        <dbReference type="Proteomes" id="UP000184241"/>
    </source>
</evidence>
<dbReference type="SMART" id="SM00829">
    <property type="entry name" value="PKS_ER"/>
    <property type="match status" value="1"/>
</dbReference>
<dbReference type="InterPro" id="IPR002328">
    <property type="entry name" value="ADH_Zn_CS"/>
</dbReference>
<dbReference type="InterPro" id="IPR011032">
    <property type="entry name" value="GroES-like_sf"/>
</dbReference>
<reference evidence="6 7" key="1">
    <citation type="submission" date="2016-11" db="EMBL/GenBank/DDBJ databases">
        <authorList>
            <person name="Jaros S."/>
            <person name="Januszkiewicz K."/>
            <person name="Wedrychowicz H."/>
        </authorList>
    </citation>
    <scope>NUCLEOTIDE SEQUENCE [LARGE SCALE GENOMIC DNA]</scope>
    <source>
        <strain evidence="6 7">DSM 6191</strain>
    </source>
</reference>
<dbReference type="PANTHER" id="PTHR43401">
    <property type="entry name" value="L-THREONINE 3-DEHYDROGENASE"/>
    <property type="match status" value="1"/>
</dbReference>
<dbReference type="SUPFAM" id="SSF50129">
    <property type="entry name" value="GroES-like"/>
    <property type="match status" value="1"/>
</dbReference>
<evidence type="ECO:0000256" key="3">
    <source>
        <dbReference type="ARBA" id="ARBA00023002"/>
    </source>
</evidence>
<organism evidence="6 7">
    <name type="scientific">Clostridium intestinale DSM 6191</name>
    <dbReference type="NCBI Taxonomy" id="1121320"/>
    <lineage>
        <taxon>Bacteria</taxon>
        <taxon>Bacillati</taxon>
        <taxon>Bacillota</taxon>
        <taxon>Clostridia</taxon>
        <taxon>Eubacteriales</taxon>
        <taxon>Clostridiaceae</taxon>
        <taxon>Clostridium</taxon>
    </lineage>
</organism>
<dbReference type="InterPro" id="IPR013154">
    <property type="entry name" value="ADH-like_N"/>
</dbReference>
<evidence type="ECO:0000256" key="1">
    <source>
        <dbReference type="ARBA" id="ARBA00022723"/>
    </source>
</evidence>
<comment type="similarity">
    <text evidence="4">Belongs to the zinc-containing alcohol dehydrogenase family.</text>
</comment>
<dbReference type="AlphaFoldDB" id="A0A1M5YIK1"/>